<evidence type="ECO:0000256" key="4">
    <source>
        <dbReference type="ARBA" id="ARBA00022448"/>
    </source>
</evidence>
<dbReference type="InterPro" id="IPR001469">
    <property type="entry name" value="ATP_synth_F1_dsu/esu"/>
</dbReference>
<organism evidence="13 14">
    <name type="scientific">Cyclonatronum proteinivorum</name>
    <dbReference type="NCBI Taxonomy" id="1457365"/>
    <lineage>
        <taxon>Bacteria</taxon>
        <taxon>Pseudomonadati</taxon>
        <taxon>Balneolota</taxon>
        <taxon>Balneolia</taxon>
        <taxon>Balneolales</taxon>
        <taxon>Cyclonatronaceae</taxon>
        <taxon>Cyclonatronum</taxon>
    </lineage>
</organism>
<keyword evidence="9" id="KW-0375">Hydrogen ion transport</keyword>
<dbReference type="InterPro" id="IPR020546">
    <property type="entry name" value="ATP_synth_F1_dsu/esu_N"/>
</dbReference>
<dbReference type="GO" id="GO:0046933">
    <property type="term" value="F:proton-transporting ATP synthase activity, rotational mechanism"/>
    <property type="evidence" value="ECO:0007669"/>
    <property type="project" value="UniProtKB-UniRule"/>
</dbReference>
<dbReference type="HAMAP" id="MF_00530">
    <property type="entry name" value="ATP_synth_epsil_bac"/>
    <property type="match status" value="1"/>
</dbReference>
<dbReference type="Pfam" id="PF02823">
    <property type="entry name" value="ATP-synt_DE_N"/>
    <property type="match status" value="1"/>
</dbReference>
<reference evidence="13 14" key="1">
    <citation type="submission" date="2018-03" db="EMBL/GenBank/DDBJ databases">
        <title>Phenotypic and genomic properties of Cyclonatronum proteinivorum gen. nov., sp. nov., a haloalkaliphilic bacteroidete from soda lakes possessing Na+-translocating rhodopsin.</title>
        <authorList>
            <person name="Toshchakov S.V."/>
            <person name="Korzhenkov A."/>
            <person name="Samarov N.I."/>
            <person name="Kublanov I.V."/>
            <person name="Muntyan M.S."/>
            <person name="Sorokin D.Y."/>
        </authorList>
    </citation>
    <scope>NUCLEOTIDE SEQUENCE [LARGE SCALE GENOMIC DNA]</scope>
    <source>
        <strain evidence="13 14">Omega</strain>
    </source>
</reference>
<evidence type="ECO:0000256" key="3">
    <source>
        <dbReference type="ARBA" id="ARBA00005712"/>
    </source>
</evidence>
<feature type="domain" description="ATP synthase epsilon subunit C-terminal" evidence="11">
    <location>
        <begin position="86"/>
        <end position="131"/>
    </location>
</feature>
<dbReference type="GO" id="GO:0012505">
    <property type="term" value="C:endomembrane system"/>
    <property type="evidence" value="ECO:0007669"/>
    <property type="project" value="UniProtKB-SubCell"/>
</dbReference>
<dbReference type="EMBL" id="CP027806">
    <property type="protein sequence ID" value="AXJ01545.1"/>
    <property type="molecule type" value="Genomic_DNA"/>
</dbReference>
<dbReference type="OrthoDB" id="5294255at2"/>
<dbReference type="InterPro" id="IPR036771">
    <property type="entry name" value="ATPsynth_dsu/esu_N"/>
</dbReference>
<dbReference type="InterPro" id="IPR020547">
    <property type="entry name" value="ATP_synth_F1_esu_C"/>
</dbReference>
<dbReference type="Pfam" id="PF00401">
    <property type="entry name" value="ATP-synt_DE"/>
    <property type="match status" value="1"/>
</dbReference>
<evidence type="ECO:0000256" key="5">
    <source>
        <dbReference type="ARBA" id="ARBA00023065"/>
    </source>
</evidence>
<dbReference type="GO" id="GO:0045259">
    <property type="term" value="C:proton-transporting ATP synthase complex"/>
    <property type="evidence" value="ECO:0007669"/>
    <property type="project" value="UniProtKB-KW"/>
</dbReference>
<evidence type="ECO:0000256" key="8">
    <source>
        <dbReference type="ARBA" id="ARBA00023310"/>
    </source>
</evidence>
<evidence type="ECO:0000313" key="13">
    <source>
        <dbReference type="EMBL" id="AXJ01545.1"/>
    </source>
</evidence>
<keyword evidence="9" id="KW-1003">Cell membrane</keyword>
<evidence type="ECO:0000256" key="6">
    <source>
        <dbReference type="ARBA" id="ARBA00023136"/>
    </source>
</evidence>
<dbReference type="Gene3D" id="1.20.5.440">
    <property type="entry name" value="ATP synthase delta/epsilon subunit, C-terminal domain"/>
    <property type="match status" value="1"/>
</dbReference>
<sequence length="137" mass="15147">MIRTNIITPYGAVYEGLATGVNLPGTEGAFEVKFNHASLMSMLDIGKIIVREKGGKEEVFSVNGGFVEVNDNRVTVLAESAENVRDIDLERARVAREKATAKIKDDKAQKAAQDEVLKGELALRRAINRIKLHELKR</sequence>
<name>A0A345UM43_9BACT</name>
<dbReference type="GO" id="GO:0005886">
    <property type="term" value="C:plasma membrane"/>
    <property type="evidence" value="ECO:0007669"/>
    <property type="project" value="UniProtKB-SubCell"/>
</dbReference>
<keyword evidence="4 9" id="KW-0813">Transport</keyword>
<dbReference type="AlphaFoldDB" id="A0A345UM43"/>
<dbReference type="KEGG" id="cprv:CYPRO_2299"/>
<accession>A0A345UM43</accession>
<keyword evidence="7 9" id="KW-0139">CF(1)</keyword>
<keyword evidence="6 9" id="KW-0472">Membrane</keyword>
<protein>
    <recommendedName>
        <fullName evidence="9">ATP synthase epsilon chain</fullName>
    </recommendedName>
    <alternativeName>
        <fullName evidence="9">ATP synthase F1 sector epsilon subunit</fullName>
    </alternativeName>
    <alternativeName>
        <fullName evidence="9">F-ATPase epsilon subunit</fullName>
    </alternativeName>
</protein>
<evidence type="ECO:0000256" key="9">
    <source>
        <dbReference type="HAMAP-Rule" id="MF_00530"/>
    </source>
</evidence>
<evidence type="ECO:0000256" key="2">
    <source>
        <dbReference type="ARBA" id="ARBA00004184"/>
    </source>
</evidence>
<dbReference type="Gene3D" id="2.60.15.10">
    <property type="entry name" value="F0F1 ATP synthase delta/epsilon subunit, N-terminal"/>
    <property type="match status" value="1"/>
</dbReference>
<evidence type="ECO:0000259" key="12">
    <source>
        <dbReference type="Pfam" id="PF02823"/>
    </source>
</evidence>
<gene>
    <name evidence="9" type="primary">atpC</name>
    <name evidence="13" type="ORF">CYPRO_2299</name>
</gene>
<evidence type="ECO:0000256" key="7">
    <source>
        <dbReference type="ARBA" id="ARBA00023196"/>
    </source>
</evidence>
<comment type="subcellular location">
    <subcellularLocation>
        <location evidence="9">Cell membrane</location>
        <topology evidence="9">Peripheral membrane protein</topology>
    </subcellularLocation>
    <subcellularLocation>
        <location evidence="2">Endomembrane system</location>
        <topology evidence="2">Peripheral membrane protein</topology>
    </subcellularLocation>
</comment>
<evidence type="ECO:0000256" key="1">
    <source>
        <dbReference type="ARBA" id="ARBA00003543"/>
    </source>
</evidence>
<proteinExistence type="inferred from homology"/>
<evidence type="ECO:0000256" key="10">
    <source>
        <dbReference type="RuleBase" id="RU003656"/>
    </source>
</evidence>
<comment type="subunit">
    <text evidence="9 10">F-type ATPases have 2 components, CF(1) - the catalytic core - and CF(0) - the membrane proton channel. CF(1) has five subunits: alpha(3), beta(3), gamma(1), delta(1), epsilon(1). CF(0) has three main subunits: a, b and c.</text>
</comment>
<dbReference type="GO" id="GO:0005524">
    <property type="term" value="F:ATP binding"/>
    <property type="evidence" value="ECO:0007669"/>
    <property type="project" value="UniProtKB-UniRule"/>
</dbReference>
<evidence type="ECO:0000259" key="11">
    <source>
        <dbReference type="Pfam" id="PF00401"/>
    </source>
</evidence>
<evidence type="ECO:0000313" key="14">
    <source>
        <dbReference type="Proteomes" id="UP000254808"/>
    </source>
</evidence>
<comment type="function">
    <text evidence="1 9">Produces ATP from ADP in the presence of a proton gradient across the membrane.</text>
</comment>
<dbReference type="RefSeq" id="WP_114984720.1">
    <property type="nucleotide sequence ID" value="NZ_CP027806.1"/>
</dbReference>
<dbReference type="PANTHER" id="PTHR13822">
    <property type="entry name" value="ATP SYNTHASE DELTA/EPSILON CHAIN"/>
    <property type="match status" value="1"/>
</dbReference>
<dbReference type="NCBIfam" id="TIGR01216">
    <property type="entry name" value="ATP_synt_epsi"/>
    <property type="match status" value="1"/>
</dbReference>
<dbReference type="SUPFAM" id="SSF51344">
    <property type="entry name" value="Epsilon subunit of F1F0-ATP synthase N-terminal domain"/>
    <property type="match status" value="1"/>
</dbReference>
<keyword evidence="14" id="KW-1185">Reference proteome</keyword>
<dbReference type="CDD" id="cd12152">
    <property type="entry name" value="F1-ATPase_delta"/>
    <property type="match status" value="1"/>
</dbReference>
<feature type="domain" description="ATP synthase F1 complex delta/epsilon subunit N-terminal" evidence="12">
    <location>
        <begin position="4"/>
        <end position="81"/>
    </location>
</feature>
<dbReference type="PANTHER" id="PTHR13822:SF10">
    <property type="entry name" value="ATP SYNTHASE EPSILON CHAIN, CHLOROPLASTIC"/>
    <property type="match status" value="1"/>
</dbReference>
<keyword evidence="5 9" id="KW-0406">Ion transport</keyword>
<keyword evidence="8 9" id="KW-0066">ATP synthesis</keyword>
<comment type="similarity">
    <text evidence="3 9 10">Belongs to the ATPase epsilon chain family.</text>
</comment>
<dbReference type="Proteomes" id="UP000254808">
    <property type="component" value="Chromosome"/>
</dbReference>